<gene>
    <name evidence="10" type="ORF">SAMN05428963_102293</name>
</gene>
<proteinExistence type="inferred from homology"/>
<organism evidence="10 11">
    <name type="scientific">Consotaella salsifontis</name>
    <dbReference type="NCBI Taxonomy" id="1365950"/>
    <lineage>
        <taxon>Bacteria</taxon>
        <taxon>Pseudomonadati</taxon>
        <taxon>Pseudomonadota</taxon>
        <taxon>Alphaproteobacteria</taxon>
        <taxon>Hyphomicrobiales</taxon>
        <taxon>Aurantimonadaceae</taxon>
        <taxon>Consotaella</taxon>
    </lineage>
</organism>
<dbReference type="PANTHER" id="PTHR30572">
    <property type="entry name" value="MEMBRANE COMPONENT OF TRANSPORTER-RELATED"/>
    <property type="match status" value="1"/>
</dbReference>
<dbReference type="AlphaFoldDB" id="A0A1T4MTT6"/>
<feature type="transmembrane region" description="Helical" evidence="7">
    <location>
        <begin position="367"/>
        <end position="387"/>
    </location>
</feature>
<protein>
    <submittedName>
        <fullName evidence="10">Putative ABC transport system permease protein</fullName>
    </submittedName>
</protein>
<keyword evidence="5 7" id="KW-0472">Membrane</keyword>
<dbReference type="InterPro" id="IPR050250">
    <property type="entry name" value="Macrolide_Exporter_MacB"/>
</dbReference>
<dbReference type="STRING" id="1365950.SAMN05428963_102293"/>
<evidence type="ECO:0000259" key="9">
    <source>
        <dbReference type="Pfam" id="PF12704"/>
    </source>
</evidence>
<evidence type="ECO:0000313" key="10">
    <source>
        <dbReference type="EMBL" id="SJZ70479.1"/>
    </source>
</evidence>
<dbReference type="Proteomes" id="UP000190135">
    <property type="component" value="Unassembled WGS sequence"/>
</dbReference>
<feature type="domain" description="MacB-like periplasmic core" evidence="9">
    <location>
        <begin position="43"/>
        <end position="250"/>
    </location>
</feature>
<keyword evidence="11" id="KW-1185">Reference proteome</keyword>
<dbReference type="EMBL" id="FUXL01000002">
    <property type="protein sequence ID" value="SJZ70479.1"/>
    <property type="molecule type" value="Genomic_DNA"/>
</dbReference>
<feature type="transmembrane region" description="Helical" evidence="7">
    <location>
        <begin position="40"/>
        <end position="62"/>
    </location>
</feature>
<dbReference type="InterPro" id="IPR003838">
    <property type="entry name" value="ABC3_permease_C"/>
</dbReference>
<name>A0A1T4MTT6_9HYPH</name>
<accession>A0A1T4MTT6</accession>
<dbReference type="Pfam" id="PF02687">
    <property type="entry name" value="FtsX"/>
    <property type="match status" value="1"/>
</dbReference>
<keyword evidence="4 7" id="KW-1133">Transmembrane helix</keyword>
<dbReference type="GO" id="GO:0022857">
    <property type="term" value="F:transmembrane transporter activity"/>
    <property type="evidence" value="ECO:0007669"/>
    <property type="project" value="TreeGrafter"/>
</dbReference>
<feature type="domain" description="ABC3 transporter permease C-terminal" evidence="8">
    <location>
        <begin position="281"/>
        <end position="392"/>
    </location>
</feature>
<sequence>MATDRNASGGGGAAARPLGPRARMFTLMVVRALTKRGSRLTVALGAIAVGAAVVFALTSLYFDISIKMSEELRTFGPNIIISPHVDEKQGGESRLADASLLESAAKSLPADRMVGATPYLYGVVRLDRGNAVLVGADMAAMRALAPYWQVDGGWIAASFDDRNAMVGRRLATSMGLKVGDPVTIVNRDRSTQASVTIKGIMDTGEAEDDQIFINLALAQKILNEPGKANFAMASIVADGAEADSLAASIGQRFPGIEARPIRKVSEADGQILGKIDGLMALVALIILVITTLCVNATLTAMVAERTPQIGLQKAIGASDGSIVAQFLAETALVCLVAVAIGIVGGFLLAQLLGQAVFSAWVTFRPGMVPLTLGLCLIAALAAAMLPIRGAVRVVPARVLRGE</sequence>
<keyword evidence="3 7" id="KW-0812">Transmembrane</keyword>
<comment type="similarity">
    <text evidence="6">Belongs to the ABC-4 integral membrane protein family.</text>
</comment>
<evidence type="ECO:0000256" key="2">
    <source>
        <dbReference type="ARBA" id="ARBA00022475"/>
    </source>
</evidence>
<evidence type="ECO:0000256" key="1">
    <source>
        <dbReference type="ARBA" id="ARBA00004651"/>
    </source>
</evidence>
<evidence type="ECO:0000313" key="11">
    <source>
        <dbReference type="Proteomes" id="UP000190135"/>
    </source>
</evidence>
<evidence type="ECO:0000256" key="6">
    <source>
        <dbReference type="ARBA" id="ARBA00038076"/>
    </source>
</evidence>
<evidence type="ECO:0000256" key="7">
    <source>
        <dbReference type="SAM" id="Phobius"/>
    </source>
</evidence>
<keyword evidence="2" id="KW-1003">Cell membrane</keyword>
<evidence type="ECO:0000256" key="5">
    <source>
        <dbReference type="ARBA" id="ARBA00023136"/>
    </source>
</evidence>
<reference evidence="10 11" key="1">
    <citation type="submission" date="2017-02" db="EMBL/GenBank/DDBJ databases">
        <authorList>
            <person name="Peterson S.W."/>
        </authorList>
    </citation>
    <scope>NUCLEOTIDE SEQUENCE [LARGE SCALE GENOMIC DNA]</scope>
    <source>
        <strain evidence="10 11">USBA 369</strain>
    </source>
</reference>
<feature type="transmembrane region" description="Helical" evidence="7">
    <location>
        <begin position="322"/>
        <end position="347"/>
    </location>
</feature>
<comment type="subcellular location">
    <subcellularLocation>
        <location evidence="1">Cell membrane</location>
        <topology evidence="1">Multi-pass membrane protein</topology>
    </subcellularLocation>
</comment>
<evidence type="ECO:0000256" key="3">
    <source>
        <dbReference type="ARBA" id="ARBA00022692"/>
    </source>
</evidence>
<evidence type="ECO:0000256" key="4">
    <source>
        <dbReference type="ARBA" id="ARBA00022989"/>
    </source>
</evidence>
<feature type="transmembrane region" description="Helical" evidence="7">
    <location>
        <begin position="278"/>
        <end position="302"/>
    </location>
</feature>
<dbReference type="InterPro" id="IPR025857">
    <property type="entry name" value="MacB_PCD"/>
</dbReference>
<dbReference type="RefSeq" id="WP_207552881.1">
    <property type="nucleotide sequence ID" value="NZ_FUXL01000002.1"/>
</dbReference>
<dbReference type="GO" id="GO:0005886">
    <property type="term" value="C:plasma membrane"/>
    <property type="evidence" value="ECO:0007669"/>
    <property type="project" value="UniProtKB-SubCell"/>
</dbReference>
<dbReference type="Pfam" id="PF12704">
    <property type="entry name" value="MacB_PCD"/>
    <property type="match status" value="1"/>
</dbReference>
<evidence type="ECO:0000259" key="8">
    <source>
        <dbReference type="Pfam" id="PF02687"/>
    </source>
</evidence>
<dbReference type="PANTHER" id="PTHR30572:SF4">
    <property type="entry name" value="ABC TRANSPORTER PERMEASE YTRF"/>
    <property type="match status" value="1"/>
</dbReference>